<sequence length="1062" mass="117377">MYLSCGNWWFGLWLIILPISTLGYNLDVHSAIIYADPSKSVENRSSYFGFSVALYPRTTYDSKAVILIGAPRGNSSGALSVTEPGVVYRCFVEGDCKEWVLDVSKNGKLNNIIQNKDNAWIGASIAVKNTTSPKVVVCAPNWKSQSSYMNGMCFWSIAQNDTAFNTLAKHSIKAFSSTSDQIEDKAFKYGMAQGGFSLHIISDDFPWDIMFGAPGTYIWKGTAVLSTGSKYIIPDSRIVNGGETIYNYFFGYTGYAVTSGQYFRKGERLYVASAPRKRTINGMVLVFKFAEKSNRKLLIKTIVHGEQHGEYFGASLTSCDVNGDGKDDLIVGAPFWSKNMEEGRVYVLFSKYNDHFNKQIVNGKVTGARFGTTVICLGDLDYDGYGDVAIAAPYEDGYGAVYIHNGDKDGLSKKHSQRISGAQFAGGLRGFGISISEPRDIDNNGYSDVAIGAYLSNRAVLLRSRPVVIVKVTLKLSQETKLQRNSTSFSLKFCCEIYGAHINNSLPIITILKVDEIHGRARHVQEGTNGTDIQPQSLSLNKKHCNILRIDLNKNIYNFIDPVDISASVKLQSDQDLEEMMSQDPNLTNYTFCRTCPVINKALSKTEAFVQLPFAVECGDDNVCNADLSIAMSTDLNSDNTYVIGSRKTFQLIVHIHNNGEPAYRTLAVIYIPEPLLLSSIPTECTESNTGANNTLQIFCYIENPFRNNKTLIIDLETGDLVDMGKVEVQSMVSTQSEESNPEDNNYTLTIFFDIDVDIAIVGKAQEVSYSYFHEKDEKQLESITFQHIYEIQKFGASPIMDAEVTISVPIMWSDDNGQVEVISINNTIGYKDGHKIHCSSSSSLLENGMSMIDLPVASAILHTSKFHNADFSSSEFNNKNRMSEPFSINENITLNVPAANRTLYINCTSPSVTCTDFTCSLGTFKDLLSQAKILLTMNLQLLNFKTSMTEGKDIIFVVSKGYVTITQPEGIIQSQPSKPDTALVGTTFVGSPVADRIAVWIIIVSVLLGALLLILLTLALIKIGFFNRKKKDELEALKAQTDTSYGIILETTSSREVLDQD</sequence>
<dbReference type="KEGG" id="ccin:107274716"/>
<dbReference type="AlphaFoldDB" id="A0AAJ7CFJ8"/>
<dbReference type="SMART" id="SM00191">
    <property type="entry name" value="Int_alpha"/>
    <property type="match status" value="5"/>
</dbReference>
<feature type="domain" description="Integrin alpha second immunoglobulin-like" evidence="14">
    <location>
        <begin position="618"/>
        <end position="750"/>
    </location>
</feature>
<dbReference type="Gene3D" id="2.60.40.1510">
    <property type="entry name" value="ntegrin, alpha v. Chain A, domain 3"/>
    <property type="match status" value="1"/>
</dbReference>
<dbReference type="InterPro" id="IPR013517">
    <property type="entry name" value="FG-GAP"/>
</dbReference>
<keyword evidence="9 13" id="KW-0472">Membrane</keyword>
<evidence type="ECO:0000256" key="6">
    <source>
        <dbReference type="ARBA" id="ARBA00022889"/>
    </source>
</evidence>
<dbReference type="InterPro" id="IPR028994">
    <property type="entry name" value="Integrin_alpha_N"/>
</dbReference>
<dbReference type="PRINTS" id="PR01185">
    <property type="entry name" value="INTEGRINA"/>
</dbReference>
<reference evidence="16" key="1">
    <citation type="submission" date="2025-08" db="UniProtKB">
        <authorList>
            <consortium name="RefSeq"/>
        </authorList>
    </citation>
    <scope>IDENTIFICATION</scope>
</reference>
<dbReference type="Pfam" id="PF20805">
    <property type="entry name" value="Integrin_A_Ig_2"/>
    <property type="match status" value="1"/>
</dbReference>
<dbReference type="Proteomes" id="UP000694920">
    <property type="component" value="Unplaced"/>
</dbReference>
<evidence type="ECO:0000256" key="4">
    <source>
        <dbReference type="ARBA" id="ARBA00022729"/>
    </source>
</evidence>
<dbReference type="PANTHER" id="PTHR23220:SF83">
    <property type="entry name" value="INTEGRIN ALPHA-PS3-RELATED"/>
    <property type="match status" value="1"/>
</dbReference>
<feature type="repeat" description="FG-GAP" evidence="12">
    <location>
        <begin position="35"/>
        <end position="99"/>
    </location>
</feature>
<dbReference type="SUPFAM" id="SSF69179">
    <property type="entry name" value="Integrin domains"/>
    <property type="match status" value="2"/>
</dbReference>
<evidence type="ECO:0000256" key="5">
    <source>
        <dbReference type="ARBA" id="ARBA00022737"/>
    </source>
</evidence>
<name>A0AAJ7CFJ8_CEPCN</name>
<accession>A0AAJ7CFJ8</accession>
<dbReference type="Gene3D" id="2.60.40.1460">
    <property type="entry name" value="Integrin domains. Chain A, domain 2"/>
    <property type="match status" value="1"/>
</dbReference>
<dbReference type="Gene3D" id="2.130.10.130">
    <property type="entry name" value="Integrin alpha, N-terminal"/>
    <property type="match status" value="1"/>
</dbReference>
<dbReference type="PANTHER" id="PTHR23220">
    <property type="entry name" value="INTEGRIN ALPHA"/>
    <property type="match status" value="1"/>
</dbReference>
<dbReference type="SUPFAM" id="SSF69318">
    <property type="entry name" value="Integrin alpha N-terminal domain"/>
    <property type="match status" value="1"/>
</dbReference>
<evidence type="ECO:0000313" key="16">
    <source>
        <dbReference type="RefSeq" id="XP_015609620.1"/>
    </source>
</evidence>
<evidence type="ECO:0000256" key="12">
    <source>
        <dbReference type="PROSITE-ProRule" id="PRU00803"/>
    </source>
</evidence>
<evidence type="ECO:0000256" key="8">
    <source>
        <dbReference type="ARBA" id="ARBA00023037"/>
    </source>
</evidence>
<dbReference type="GO" id="GO:0008305">
    <property type="term" value="C:integrin complex"/>
    <property type="evidence" value="ECO:0007669"/>
    <property type="project" value="InterPro"/>
</dbReference>
<keyword evidence="11" id="KW-0325">Glycoprotein</keyword>
<feature type="repeat" description="FG-GAP" evidence="12">
    <location>
        <begin position="417"/>
        <end position="479"/>
    </location>
</feature>
<dbReference type="GO" id="GO:0007229">
    <property type="term" value="P:integrin-mediated signaling pathway"/>
    <property type="evidence" value="ECO:0007669"/>
    <property type="project" value="UniProtKB-KW"/>
</dbReference>
<dbReference type="Gene3D" id="2.60.40.1530">
    <property type="entry name" value="ntegrin, alpha v. Chain A, domain 4"/>
    <property type="match status" value="1"/>
</dbReference>
<protein>
    <submittedName>
        <fullName evidence="16">Integrin alpha-PS5</fullName>
    </submittedName>
</protein>
<evidence type="ECO:0000256" key="1">
    <source>
        <dbReference type="ARBA" id="ARBA00004479"/>
    </source>
</evidence>
<dbReference type="InterPro" id="IPR000413">
    <property type="entry name" value="Integrin_alpha"/>
</dbReference>
<feature type="transmembrane region" description="Helical" evidence="13">
    <location>
        <begin position="998"/>
        <end position="1022"/>
    </location>
</feature>
<organism evidence="15 16">
    <name type="scientific">Cephus cinctus</name>
    <name type="common">Wheat stem sawfly</name>
    <dbReference type="NCBI Taxonomy" id="211228"/>
    <lineage>
        <taxon>Eukaryota</taxon>
        <taxon>Metazoa</taxon>
        <taxon>Ecdysozoa</taxon>
        <taxon>Arthropoda</taxon>
        <taxon>Hexapoda</taxon>
        <taxon>Insecta</taxon>
        <taxon>Pterygota</taxon>
        <taxon>Neoptera</taxon>
        <taxon>Endopterygota</taxon>
        <taxon>Hymenoptera</taxon>
        <taxon>Cephoidea</taxon>
        <taxon>Cephidae</taxon>
        <taxon>Cephus</taxon>
    </lineage>
</organism>
<evidence type="ECO:0000256" key="13">
    <source>
        <dbReference type="RuleBase" id="RU003762"/>
    </source>
</evidence>
<comment type="similarity">
    <text evidence="2 13">Belongs to the integrin alpha chain family.</text>
</comment>
<gene>
    <name evidence="16" type="primary">LOC107274716</name>
</gene>
<feature type="repeat" description="FG-GAP" evidence="12">
    <location>
        <begin position="180"/>
        <end position="235"/>
    </location>
</feature>
<evidence type="ECO:0000256" key="3">
    <source>
        <dbReference type="ARBA" id="ARBA00022692"/>
    </source>
</evidence>
<dbReference type="PROSITE" id="PS51470">
    <property type="entry name" value="FG_GAP"/>
    <property type="match status" value="5"/>
</dbReference>
<dbReference type="InterPro" id="IPR032695">
    <property type="entry name" value="Integrin_dom_sf"/>
</dbReference>
<dbReference type="GO" id="GO:0007157">
    <property type="term" value="P:heterophilic cell-cell adhesion via plasma membrane cell adhesion molecules"/>
    <property type="evidence" value="ECO:0007669"/>
    <property type="project" value="UniProtKB-ARBA"/>
</dbReference>
<dbReference type="GO" id="GO:0005178">
    <property type="term" value="F:integrin binding"/>
    <property type="evidence" value="ECO:0007669"/>
    <property type="project" value="TreeGrafter"/>
</dbReference>
<dbReference type="InterPro" id="IPR048285">
    <property type="entry name" value="Integrin_alpha_Ig-like_2"/>
</dbReference>
<keyword evidence="8 13" id="KW-0401">Integrin</keyword>
<dbReference type="InterPro" id="IPR013519">
    <property type="entry name" value="Int_alpha_beta-p"/>
</dbReference>
<keyword evidence="7 13" id="KW-1133">Transmembrane helix</keyword>
<dbReference type="RefSeq" id="XP_015609620.1">
    <property type="nucleotide sequence ID" value="XM_015754134.1"/>
</dbReference>
<dbReference type="GO" id="GO:0007160">
    <property type="term" value="P:cell-matrix adhesion"/>
    <property type="evidence" value="ECO:0007669"/>
    <property type="project" value="TreeGrafter"/>
</dbReference>
<proteinExistence type="inferred from homology"/>
<keyword evidence="3 13" id="KW-0812">Transmembrane</keyword>
<feature type="repeat" description="FG-GAP" evidence="12">
    <location>
        <begin position="358"/>
        <end position="413"/>
    </location>
</feature>
<evidence type="ECO:0000259" key="14">
    <source>
        <dbReference type="Pfam" id="PF20805"/>
    </source>
</evidence>
<evidence type="ECO:0000256" key="2">
    <source>
        <dbReference type="ARBA" id="ARBA00008054"/>
    </source>
</evidence>
<keyword evidence="4" id="KW-0732">Signal</keyword>
<evidence type="ECO:0000256" key="10">
    <source>
        <dbReference type="ARBA" id="ARBA00023170"/>
    </source>
</evidence>
<dbReference type="Pfam" id="PF01839">
    <property type="entry name" value="FG-GAP"/>
    <property type="match status" value="2"/>
</dbReference>
<dbReference type="GeneID" id="107274716"/>
<dbReference type="Gene3D" id="1.20.5.930">
    <property type="entry name" value="Bicelle-embedded integrin alpha(iib) transmembrane segment"/>
    <property type="match status" value="1"/>
</dbReference>
<keyword evidence="15" id="KW-1185">Reference proteome</keyword>
<dbReference type="GO" id="GO:0009897">
    <property type="term" value="C:external side of plasma membrane"/>
    <property type="evidence" value="ECO:0007669"/>
    <property type="project" value="TreeGrafter"/>
</dbReference>
<keyword evidence="5" id="KW-0677">Repeat</keyword>
<evidence type="ECO:0000313" key="15">
    <source>
        <dbReference type="Proteomes" id="UP000694920"/>
    </source>
</evidence>
<evidence type="ECO:0000256" key="9">
    <source>
        <dbReference type="ARBA" id="ARBA00023136"/>
    </source>
</evidence>
<evidence type="ECO:0000256" key="7">
    <source>
        <dbReference type="ARBA" id="ARBA00022989"/>
    </source>
</evidence>
<keyword evidence="10 13" id="KW-0675">Receptor</keyword>
<dbReference type="GO" id="GO:0033627">
    <property type="term" value="P:cell adhesion mediated by integrin"/>
    <property type="evidence" value="ECO:0007669"/>
    <property type="project" value="TreeGrafter"/>
</dbReference>
<comment type="subcellular location">
    <subcellularLocation>
        <location evidence="1 13">Membrane</location>
        <topology evidence="1 13">Single-pass type I membrane protein</topology>
    </subcellularLocation>
</comment>
<evidence type="ECO:0000256" key="11">
    <source>
        <dbReference type="ARBA" id="ARBA00023180"/>
    </source>
</evidence>
<feature type="repeat" description="FG-GAP" evidence="12">
    <location>
        <begin position="298"/>
        <end position="357"/>
    </location>
</feature>
<keyword evidence="6 13" id="KW-0130">Cell adhesion</keyword>